<dbReference type="STRING" id="717773.Thicy_1557"/>
<dbReference type="EMBL" id="CP002776">
    <property type="protein sequence ID" value="AEG32315.1"/>
    <property type="molecule type" value="Genomic_DNA"/>
</dbReference>
<evidence type="ECO:0000313" key="2">
    <source>
        <dbReference type="EMBL" id="AEG32315.1"/>
    </source>
</evidence>
<accession>F6DAY2</accession>
<keyword evidence="3" id="KW-1185">Reference proteome</keyword>
<dbReference type="Proteomes" id="UP000009232">
    <property type="component" value="Chromosome"/>
</dbReference>
<dbReference type="Pfam" id="PF00210">
    <property type="entry name" value="Ferritin"/>
    <property type="match status" value="1"/>
</dbReference>
<protein>
    <submittedName>
        <fullName evidence="2">Ferritin Dps family protein</fullName>
    </submittedName>
</protein>
<sequence length="180" mass="20303">MPYRTNSRSVMAGVGQLTRRELRSANGMNPQILGFLGRAMSLEFSAAQQYLAHAALSQKRSEDAFAEQFVQLANEELRHASELTERMVDHGALPAGSILTPSKPSFDVIEALSICELHEVQLINLYEQAYNFSANLGAIQDAELFGRLYEEEQDQLMRIRQWSADYIAQSRTQQMSRGFL</sequence>
<organism evidence="2 3">
    <name type="scientific">Thiomicrospira cyclica (strain DSM 14477 / JCM 11371 / ALM1)</name>
    <name type="common">Thioalkalimicrobium cyclicum</name>
    <dbReference type="NCBI Taxonomy" id="717773"/>
    <lineage>
        <taxon>Bacteria</taxon>
        <taxon>Pseudomonadati</taxon>
        <taxon>Pseudomonadota</taxon>
        <taxon>Gammaproteobacteria</taxon>
        <taxon>Thiotrichales</taxon>
        <taxon>Piscirickettsiaceae</taxon>
        <taxon>Thiomicrospira</taxon>
    </lineage>
</organism>
<gene>
    <name evidence="2" type="ordered locus">Thicy_1557</name>
</gene>
<dbReference type="AlphaFoldDB" id="F6DAY2"/>
<dbReference type="PROSITE" id="PS50905">
    <property type="entry name" value="FERRITIN_LIKE"/>
    <property type="match status" value="1"/>
</dbReference>
<evidence type="ECO:0000313" key="3">
    <source>
        <dbReference type="Proteomes" id="UP000009232"/>
    </source>
</evidence>
<name>F6DAY2_THICA</name>
<evidence type="ECO:0000259" key="1">
    <source>
        <dbReference type="PROSITE" id="PS50905"/>
    </source>
</evidence>
<dbReference type="InterPro" id="IPR008331">
    <property type="entry name" value="Ferritin_DPS_dom"/>
</dbReference>
<dbReference type="SUPFAM" id="SSF47240">
    <property type="entry name" value="Ferritin-like"/>
    <property type="match status" value="1"/>
</dbReference>
<dbReference type="Gene3D" id="1.20.1260.10">
    <property type="match status" value="1"/>
</dbReference>
<feature type="domain" description="Ferritin-like diiron" evidence="1">
    <location>
        <begin position="26"/>
        <end position="170"/>
    </location>
</feature>
<dbReference type="KEGG" id="tcy:Thicy_1557"/>
<reference evidence="2 3" key="1">
    <citation type="submission" date="2011-05" db="EMBL/GenBank/DDBJ databases">
        <title>Complete sequence of Thioalkalimicrobium cyclicum ALM1.</title>
        <authorList>
            <consortium name="US DOE Joint Genome Institute"/>
            <person name="Lucas S."/>
            <person name="Han J."/>
            <person name="Lapidus A."/>
            <person name="Cheng J.-F."/>
            <person name="Goodwin L."/>
            <person name="Pitluck S."/>
            <person name="Peters L."/>
            <person name="Mikhailova N."/>
            <person name="Davenport K."/>
            <person name="Han C."/>
            <person name="Tapia R."/>
            <person name="Land M."/>
            <person name="Hauser L."/>
            <person name="Kyrpides N."/>
            <person name="Ivanova N."/>
            <person name="Pagani I."/>
            <person name="Kappler U."/>
            <person name="Woyke T."/>
        </authorList>
    </citation>
    <scope>NUCLEOTIDE SEQUENCE [LARGE SCALE GENOMIC DNA]</scope>
    <source>
        <strain evidence="3">DSM 14477 / JCM 11371 / ALM1</strain>
    </source>
</reference>
<dbReference type="InterPro" id="IPR009078">
    <property type="entry name" value="Ferritin-like_SF"/>
</dbReference>
<proteinExistence type="predicted"/>
<dbReference type="InterPro" id="IPR012347">
    <property type="entry name" value="Ferritin-like"/>
</dbReference>
<dbReference type="HOGENOM" id="CLU_104506_3_0_6"/>
<dbReference type="GO" id="GO:0008199">
    <property type="term" value="F:ferric iron binding"/>
    <property type="evidence" value="ECO:0007669"/>
    <property type="project" value="InterPro"/>
</dbReference>
<dbReference type="RefSeq" id="WP_013836090.1">
    <property type="nucleotide sequence ID" value="NC_015581.1"/>
</dbReference>
<dbReference type="InterPro" id="IPR009040">
    <property type="entry name" value="Ferritin-like_diiron"/>
</dbReference>
<dbReference type="OrthoDB" id="9800505at2"/>
<dbReference type="eggNOG" id="COG2193">
    <property type="taxonomic scope" value="Bacteria"/>
</dbReference>